<keyword evidence="4 14" id="KW-0808">Transferase</keyword>
<dbReference type="EMBL" id="IAAA01017594">
    <property type="protein sequence ID" value="LAA04391.1"/>
    <property type="molecule type" value="mRNA"/>
</dbReference>
<evidence type="ECO:0000256" key="3">
    <source>
        <dbReference type="ARBA" id="ARBA00013184"/>
    </source>
</evidence>
<comment type="similarity">
    <text evidence="2">Belongs to the MYST (SAS/MOZ) family.</text>
</comment>
<dbReference type="OrthoDB" id="6431607at2759"/>
<feature type="region of interest" description="Disordered" evidence="12">
    <location>
        <begin position="1017"/>
        <end position="1076"/>
    </location>
</feature>
<feature type="compositionally biased region" description="Polar residues" evidence="12">
    <location>
        <begin position="1023"/>
        <end position="1049"/>
    </location>
</feature>
<feature type="region of interest" description="Disordered" evidence="12">
    <location>
        <begin position="881"/>
        <end position="983"/>
    </location>
</feature>
<feature type="compositionally biased region" description="Basic and acidic residues" evidence="12">
    <location>
        <begin position="697"/>
        <end position="711"/>
    </location>
</feature>
<feature type="region of interest" description="Disordered" evidence="12">
    <location>
        <begin position="1389"/>
        <end position="1424"/>
    </location>
</feature>
<dbReference type="GO" id="GO:0003712">
    <property type="term" value="F:transcription coregulator activity"/>
    <property type="evidence" value="ECO:0007669"/>
    <property type="project" value="TreeGrafter"/>
</dbReference>
<evidence type="ECO:0000256" key="2">
    <source>
        <dbReference type="ARBA" id="ARBA00010107"/>
    </source>
</evidence>
<keyword evidence="10" id="KW-0539">Nucleus</keyword>
<proteinExistence type="evidence at transcript level"/>
<dbReference type="GO" id="GO:0070776">
    <property type="term" value="C:MOZ/MORF histone acetyltransferase complex"/>
    <property type="evidence" value="ECO:0007669"/>
    <property type="project" value="TreeGrafter"/>
</dbReference>
<feature type="region of interest" description="Disordered" evidence="12">
    <location>
        <begin position="1094"/>
        <end position="1191"/>
    </location>
</feature>
<feature type="compositionally biased region" description="Polar residues" evidence="12">
    <location>
        <begin position="845"/>
        <end position="868"/>
    </location>
</feature>
<evidence type="ECO:0000313" key="14">
    <source>
        <dbReference type="EMBL" id="LAA04391.1"/>
    </source>
</evidence>
<feature type="compositionally biased region" description="Low complexity" evidence="12">
    <location>
        <begin position="258"/>
        <end position="267"/>
    </location>
</feature>
<protein>
    <recommendedName>
        <fullName evidence="3">histone acetyltransferase</fullName>
        <ecNumber evidence="3">2.3.1.48</ecNumber>
    </recommendedName>
</protein>
<dbReference type="SUPFAM" id="SSF55729">
    <property type="entry name" value="Acyl-CoA N-acyltransferases (Nat)"/>
    <property type="match status" value="1"/>
</dbReference>
<dbReference type="FunFam" id="3.40.630.30:FF:000001">
    <property type="entry name" value="Histone acetyltransferase"/>
    <property type="match status" value="1"/>
</dbReference>
<dbReference type="PANTHER" id="PTHR10615">
    <property type="entry name" value="HISTONE ACETYLTRANSFERASE"/>
    <property type="match status" value="1"/>
</dbReference>
<feature type="domain" description="MYST-type HAT" evidence="13">
    <location>
        <begin position="1"/>
        <end position="238"/>
    </location>
</feature>
<feature type="region of interest" description="Disordered" evidence="12">
    <location>
        <begin position="697"/>
        <end position="729"/>
    </location>
</feature>
<feature type="compositionally biased region" description="Basic and acidic residues" evidence="12">
    <location>
        <begin position="279"/>
        <end position="293"/>
    </location>
</feature>
<feature type="compositionally biased region" description="Polar residues" evidence="12">
    <location>
        <begin position="638"/>
        <end position="647"/>
    </location>
</feature>
<accession>A0A2L2Y8A4</accession>
<keyword evidence="9" id="KW-0007">Acetylation</keyword>
<sequence length="1545" mass="173393">MKSKNILLRHMRKCNWTHPPGTEIYRKDELSVFEVDGNVNKLYCQNVCLLAKLFLDHKTLYYDVEPFLFYVLTINDATGCHFIGYFSKEKLCQQRYNVSCIMTMPQYQRQGYGRFLIDFSYLLSRKEGLPGTPEKPLSDLGKISYMSYWKSVLLEYIHEWHEKQSNHQINIKNIAQETGISALDIISTMKELNMIQLNEENKLIISLSRKVLDEHMDKVVANRHKRIELDPECLRWIPLITNHLYSDKNEDDSDNSGSETTPSPTSERTYKSCSTKPDNNSEKENYDQTFHKSEKYHKYKRKSDKVQDSVDAVLDENVVKSDLFGKDLKENNSTSSLQESTTPEKPVKPPKKHKKKKSIFETKVFKNKKRKNKNNLLKKVNKLQMKKLERKKKLSKEVKRLAKILNSNPSLMESASNRKLLKLKKRNRKEYKKAEYSMRLRHQKLTLSETEIACEQPMTASGSPIIEDPILDSIIPEKESTETKSNSSPLNNVENDNSTTPPCLMPATSTESLVEQNQAPVDPPSLQAQNSEFKESEEIKEDSEELNWRSLPRRAKRPAPSSPVKKPPKKRGRPKMSESFSGAVEDAPSNKDEENKINSSTDNAEPSTDVTMPLTDNKEPDALLVNNNKENDDPGIKQESNSTPTSTYNLVDNTQDIVSKDLNNVSLNETSLTINDADKCKNISCDMDEINTLENVIRGENEINNEPRENQTKNSEQNQESDSSYSSCVEEMEIDDREKIDSNKLSNFKDQLSEQKKILSDSDNASSKKQLKEETSLSLAETETVRLSHNSGDKTENLSTDYEKSETSNLIESNGNISDNDQINEQDKHVENLEVSRGGSPPSCVVSSDGSELMQSQPQSADDFSECSNDVKSVVSSICDHVNDNNQPVKDENQVVNDDNQPVNDNNQPVNDDKQSANDNNQSVNDNYQSVNDNNQSVNDNNQSVNDNEQHFLPNSPTVKSPEVSPESCHDELTNSNQNSMQQNKSEITMLNSNNIASHEYSNVSVVSCNAPHYLSEGDESFHSNQLPPTPQTPASDNGHHQQPVSAGTSGDECHSLSEGEFTNGENMLSPSISKSRLYPMKGDRLYDNCEEMHTDYESRSPQDDLGNENNQCYNRPASNPALLRKNTPTPDMTHLGVYTPDSSTNSGFNSMDADVNNMNLESPSSLHSNEPAQPNSIEPPSRTPPQPYMDQEQIQRNYCQPDKGCTPTEPVTTRMNNPLLDKMTCSNAVQLTRHQMQQSNHHHQNDMSYNQHPASTALSNMVNNNNNVGTILLGQAQPVQSNNYLNTVNIRMSSTPPASNPVGNSYVVGVPITSVIQQQTSSLSHQQPSNQASRGSMQRMGHISMPITTSSYSVPNPSFHLPSGYTNSNVNQASPCNLAKLQQLTNGIVDPQPNQATGYPTMSPSPYNSQSHQSNLTPPPQNQRAIAPAIQNQSPMPGNQVHGYSNYNRYHSRPVQRTPNIAISPNIVASYPAFGGYQMQQPSAPTILNTAGYITSGPTMPMSVVNMHPQGQYQETIRNITPQGPMYAYGYINQSLPPQAMMRR</sequence>
<feature type="compositionally biased region" description="Basic residues" evidence="12">
    <location>
        <begin position="348"/>
        <end position="357"/>
    </location>
</feature>
<evidence type="ECO:0000256" key="7">
    <source>
        <dbReference type="ARBA" id="ARBA00022833"/>
    </source>
</evidence>
<evidence type="ECO:0000256" key="10">
    <source>
        <dbReference type="ARBA" id="ARBA00023242"/>
    </source>
</evidence>
<feature type="region of interest" description="Disordered" evidence="12">
    <location>
        <begin position="757"/>
        <end position="868"/>
    </location>
</feature>
<evidence type="ECO:0000256" key="5">
    <source>
        <dbReference type="ARBA" id="ARBA00022723"/>
    </source>
</evidence>
<feature type="compositionally biased region" description="Low complexity" evidence="12">
    <location>
        <begin position="923"/>
        <end position="947"/>
    </location>
</feature>
<dbReference type="GO" id="GO:0003682">
    <property type="term" value="F:chromatin binding"/>
    <property type="evidence" value="ECO:0007669"/>
    <property type="project" value="TreeGrafter"/>
</dbReference>
<feature type="compositionally biased region" description="Basic and acidic residues" evidence="12">
    <location>
        <begin position="825"/>
        <end position="834"/>
    </location>
</feature>
<reference evidence="14" key="1">
    <citation type="journal article" date="2016" name="Mol. Ecol. Resour.">
        <title>Evaluation of the impact of RNA preservation methods of spiders for de novo transcriptome assembly.</title>
        <authorList>
            <person name="Kono N."/>
            <person name="Nakamura H."/>
            <person name="Ito Y."/>
            <person name="Tomita M."/>
            <person name="Arakawa K."/>
        </authorList>
    </citation>
    <scope>NUCLEOTIDE SEQUENCE</scope>
    <source>
        <tissue evidence="14">Whole body</tissue>
    </source>
</reference>
<feature type="region of interest" description="Disordered" evidence="12">
    <location>
        <begin position="247"/>
        <end position="307"/>
    </location>
</feature>
<feature type="compositionally biased region" description="Basic and acidic residues" evidence="12">
    <location>
        <begin position="1094"/>
        <end position="1103"/>
    </location>
</feature>
<feature type="compositionally biased region" description="Polar residues" evidence="12">
    <location>
        <begin position="1141"/>
        <end position="1150"/>
    </location>
</feature>
<feature type="compositionally biased region" description="Basic residues" evidence="12">
    <location>
        <begin position="294"/>
        <end position="303"/>
    </location>
</feature>
<evidence type="ECO:0000256" key="6">
    <source>
        <dbReference type="ARBA" id="ARBA00022771"/>
    </source>
</evidence>
<feature type="region of interest" description="Disordered" evidence="12">
    <location>
        <begin position="325"/>
        <end position="357"/>
    </location>
</feature>
<feature type="region of interest" description="Disordered" evidence="12">
    <location>
        <begin position="1433"/>
        <end position="1452"/>
    </location>
</feature>
<feature type="active site" description="Proton donor/acceptor" evidence="11">
    <location>
        <position position="134"/>
    </location>
</feature>
<keyword evidence="6" id="KW-0863">Zinc-finger</keyword>
<feature type="compositionally biased region" description="Polar residues" evidence="12">
    <location>
        <begin position="807"/>
        <end position="823"/>
    </location>
</feature>
<dbReference type="Gene3D" id="1.10.10.10">
    <property type="entry name" value="Winged helix-like DNA-binding domain superfamily/Winged helix DNA-binding domain"/>
    <property type="match status" value="1"/>
</dbReference>
<dbReference type="InterPro" id="IPR002717">
    <property type="entry name" value="HAT_MYST-type"/>
</dbReference>
<dbReference type="GO" id="GO:0008270">
    <property type="term" value="F:zinc ion binding"/>
    <property type="evidence" value="ECO:0007669"/>
    <property type="project" value="UniProtKB-KW"/>
</dbReference>
<feature type="compositionally biased region" description="Polar residues" evidence="12">
    <location>
        <begin position="489"/>
        <end position="519"/>
    </location>
</feature>
<evidence type="ECO:0000256" key="4">
    <source>
        <dbReference type="ARBA" id="ARBA00022679"/>
    </source>
</evidence>
<feature type="compositionally biased region" description="Basic and acidic residues" evidence="12">
    <location>
        <begin position="783"/>
        <end position="806"/>
    </location>
</feature>
<dbReference type="EC" id="2.3.1.48" evidence="3"/>
<feature type="region of interest" description="Disordered" evidence="12">
    <location>
        <begin position="479"/>
        <end position="647"/>
    </location>
</feature>
<evidence type="ECO:0000256" key="12">
    <source>
        <dbReference type="SAM" id="MobiDB-lite"/>
    </source>
</evidence>
<feature type="compositionally biased region" description="Polar residues" evidence="12">
    <location>
        <begin position="1389"/>
        <end position="1417"/>
    </location>
</feature>
<organism evidence="14">
    <name type="scientific">Parasteatoda tepidariorum</name>
    <name type="common">Common house spider</name>
    <name type="synonym">Achaearanea tepidariorum</name>
    <dbReference type="NCBI Taxonomy" id="114398"/>
    <lineage>
        <taxon>Eukaryota</taxon>
        <taxon>Metazoa</taxon>
        <taxon>Ecdysozoa</taxon>
        <taxon>Arthropoda</taxon>
        <taxon>Chelicerata</taxon>
        <taxon>Arachnida</taxon>
        <taxon>Araneae</taxon>
        <taxon>Araneomorphae</taxon>
        <taxon>Entelegynae</taxon>
        <taxon>Araneoidea</taxon>
        <taxon>Theridiidae</taxon>
        <taxon>Parasteatoda</taxon>
    </lineage>
</organism>
<evidence type="ECO:0000256" key="9">
    <source>
        <dbReference type="ARBA" id="ARBA00022990"/>
    </source>
</evidence>
<evidence type="ECO:0000256" key="1">
    <source>
        <dbReference type="ARBA" id="ARBA00004123"/>
    </source>
</evidence>
<dbReference type="Gene3D" id="3.40.630.30">
    <property type="match status" value="1"/>
</dbReference>
<dbReference type="Pfam" id="PF01853">
    <property type="entry name" value="MOZ_SAS"/>
    <property type="match status" value="1"/>
</dbReference>
<dbReference type="PROSITE" id="PS51726">
    <property type="entry name" value="MYST_HAT"/>
    <property type="match status" value="1"/>
</dbReference>
<feature type="compositionally biased region" description="Polar residues" evidence="12">
    <location>
        <begin position="1064"/>
        <end position="1075"/>
    </location>
</feature>
<feature type="compositionally biased region" description="Polar residues" evidence="12">
    <location>
        <begin position="331"/>
        <end position="341"/>
    </location>
</feature>
<feature type="compositionally biased region" description="Low complexity" evidence="12">
    <location>
        <begin position="894"/>
        <end position="910"/>
    </location>
</feature>
<dbReference type="PANTHER" id="PTHR10615:SF217">
    <property type="entry name" value="HISTONE ACETYLTRANSFERASE"/>
    <property type="match status" value="1"/>
</dbReference>
<dbReference type="EMBL" id="IAAA01017595">
    <property type="protein sequence ID" value="LAA04394.1"/>
    <property type="molecule type" value="mRNA"/>
</dbReference>
<dbReference type="GO" id="GO:0005634">
    <property type="term" value="C:nucleus"/>
    <property type="evidence" value="ECO:0007669"/>
    <property type="project" value="UniProtKB-SubCell"/>
</dbReference>
<feature type="compositionally biased region" description="Polar residues" evidence="12">
    <location>
        <begin position="1108"/>
        <end position="1118"/>
    </location>
</feature>
<evidence type="ECO:0000256" key="8">
    <source>
        <dbReference type="ARBA" id="ARBA00022853"/>
    </source>
</evidence>
<comment type="subcellular location">
    <subcellularLocation>
        <location evidence="1">Nucleus</location>
    </subcellularLocation>
</comment>
<name>A0A2L2Y8A4_PARTP</name>
<dbReference type="InterPro" id="IPR016181">
    <property type="entry name" value="Acyl_CoA_acyltransferase"/>
</dbReference>
<keyword evidence="7" id="KW-0862">Zinc</keyword>
<dbReference type="GO" id="GO:0010484">
    <property type="term" value="F:histone H3 acetyltransferase activity"/>
    <property type="evidence" value="ECO:0007669"/>
    <property type="project" value="TreeGrafter"/>
</dbReference>
<dbReference type="InterPro" id="IPR050603">
    <property type="entry name" value="MYST_HAT"/>
</dbReference>
<dbReference type="GO" id="GO:0006357">
    <property type="term" value="P:regulation of transcription by RNA polymerase II"/>
    <property type="evidence" value="ECO:0007669"/>
    <property type="project" value="TreeGrafter"/>
</dbReference>
<feature type="compositionally biased region" description="Polar residues" evidence="12">
    <location>
        <begin position="1157"/>
        <end position="1179"/>
    </location>
</feature>
<dbReference type="InterPro" id="IPR036388">
    <property type="entry name" value="WH-like_DNA-bd_sf"/>
</dbReference>
<keyword evidence="5" id="KW-0479">Metal-binding</keyword>
<evidence type="ECO:0000259" key="13">
    <source>
        <dbReference type="PROSITE" id="PS51726"/>
    </source>
</evidence>
<evidence type="ECO:0000256" key="11">
    <source>
        <dbReference type="PIRSR" id="PIRSR602717-51"/>
    </source>
</evidence>
<feature type="compositionally biased region" description="Polar residues" evidence="12">
    <location>
        <begin position="597"/>
        <end position="610"/>
    </location>
</feature>
<feature type="compositionally biased region" description="Polar residues" evidence="12">
    <location>
        <begin position="712"/>
        <end position="727"/>
    </location>
</feature>
<keyword evidence="8" id="KW-0156">Chromatin regulator</keyword>